<feature type="chain" id="PRO_5014400744" description="Transcription factor domain-containing protein" evidence="2">
    <location>
        <begin position="19"/>
        <end position="203"/>
    </location>
</feature>
<evidence type="ECO:0000313" key="3">
    <source>
        <dbReference type="EMBL" id="PNP52482.1"/>
    </source>
</evidence>
<proteinExistence type="predicted"/>
<organism evidence="3 4">
    <name type="scientific">Trichoderma harzianum</name>
    <name type="common">Hypocrea lixii</name>
    <dbReference type="NCBI Taxonomy" id="5544"/>
    <lineage>
        <taxon>Eukaryota</taxon>
        <taxon>Fungi</taxon>
        <taxon>Dikarya</taxon>
        <taxon>Ascomycota</taxon>
        <taxon>Pezizomycotina</taxon>
        <taxon>Sordariomycetes</taxon>
        <taxon>Hypocreomycetidae</taxon>
        <taxon>Hypocreales</taxon>
        <taxon>Hypocreaceae</taxon>
        <taxon>Trichoderma</taxon>
    </lineage>
</organism>
<feature type="signal peptide" evidence="2">
    <location>
        <begin position="1"/>
        <end position="18"/>
    </location>
</feature>
<reference evidence="3 4" key="1">
    <citation type="submission" date="2017-02" db="EMBL/GenBank/DDBJ databases">
        <title>Genomes of Trichoderma spp. with biocontrol activity.</title>
        <authorList>
            <person name="Gardiner D."/>
            <person name="Kazan K."/>
            <person name="Vos C."/>
            <person name="Harvey P."/>
        </authorList>
    </citation>
    <scope>NUCLEOTIDE SEQUENCE [LARGE SCALE GENOMIC DNA]</scope>
    <source>
        <strain evidence="3 4">Tr1</strain>
    </source>
</reference>
<dbReference type="EMBL" id="MTYI01000108">
    <property type="protein sequence ID" value="PNP52482.1"/>
    <property type="molecule type" value="Genomic_DNA"/>
</dbReference>
<dbReference type="AlphaFoldDB" id="A0A2K0U3W4"/>
<gene>
    <name evidence="3" type="ORF">THARTR1_06950</name>
</gene>
<accession>A0A2K0U3W4</accession>
<evidence type="ECO:0008006" key="5">
    <source>
        <dbReference type="Google" id="ProtNLM"/>
    </source>
</evidence>
<evidence type="ECO:0000256" key="1">
    <source>
        <dbReference type="SAM" id="MobiDB-lite"/>
    </source>
</evidence>
<protein>
    <recommendedName>
        <fullName evidence="5">Transcription factor domain-containing protein</fullName>
    </recommendedName>
</protein>
<sequence length="203" mass="22031">MLRLILQAILQLWAETCAPFLSDDAGQAVSSGHRLISSLPLPAATHVSESAPNPNDTISSMPGDSSSTLPDGTTEAQIFQYVRDRLASLLSYDQVLTNAFYAFNATASANIGNSAGRALHYGILALASRHMFNSGQICYERISEQHGVEGSAIILQRLKDIPRVEEIGEEELITLLAGLLMFVMYKSMPWARPVVGTRAHDLS</sequence>
<comment type="caution">
    <text evidence="3">The sequence shown here is derived from an EMBL/GenBank/DDBJ whole genome shotgun (WGS) entry which is preliminary data.</text>
</comment>
<feature type="compositionally biased region" description="Polar residues" evidence="1">
    <location>
        <begin position="47"/>
        <end position="71"/>
    </location>
</feature>
<name>A0A2K0U3W4_TRIHA</name>
<dbReference type="Proteomes" id="UP000236290">
    <property type="component" value="Unassembled WGS sequence"/>
</dbReference>
<evidence type="ECO:0000313" key="4">
    <source>
        <dbReference type="Proteomes" id="UP000236290"/>
    </source>
</evidence>
<evidence type="ECO:0000256" key="2">
    <source>
        <dbReference type="SAM" id="SignalP"/>
    </source>
</evidence>
<keyword evidence="2" id="KW-0732">Signal</keyword>
<feature type="region of interest" description="Disordered" evidence="1">
    <location>
        <begin position="46"/>
        <end position="71"/>
    </location>
</feature>
<dbReference type="OrthoDB" id="5419315at2759"/>